<proteinExistence type="predicted"/>
<dbReference type="InterPro" id="IPR016032">
    <property type="entry name" value="Sig_transdc_resp-reg_C-effctor"/>
</dbReference>
<gene>
    <name evidence="2" type="ORF">D3871_17895</name>
</gene>
<reference evidence="3" key="1">
    <citation type="submission" date="2018-09" db="EMBL/GenBank/DDBJ databases">
        <authorList>
            <person name="Zhu H."/>
        </authorList>
    </citation>
    <scope>NUCLEOTIDE SEQUENCE [LARGE SCALE GENOMIC DNA]</scope>
    <source>
        <strain evidence="3">K1R23-30</strain>
    </source>
</reference>
<sequence length="385" mass="42487">MAQFSSDKPTHQGKGEDTVIAQDQLLTLSGQFYEGILAPQGWHQAMTRLAGMTGAEMVSLLLWERSHDQIIVGEAVGMHPSLRLEYETYYQSIDPGKAFVGRTRPGEWYLDERDFASRLKDHSPFYQEFLRRYRMSGVMATPILRDGTGTDGLLSLVGHGRRSDMEGIALQLTPLLPHLQQAARLRWKLIELSSRLDLASRVLDRVRAPLLVMNAAGSVKLANRLGEQWLSASGRLPGHGSEDNDARSRLRGALQAACGTVKPKRAAGVRLQTADGDFCIVTTVPLPADAESMLHSIEPLALVLVHDPACAAVPANELLREIFRLSPAEIRLVHILLRGSTLKEASEQLSISFETGRKHLKSVFVKVGVHRQSDLQRVLGSLDLV</sequence>
<evidence type="ECO:0000313" key="2">
    <source>
        <dbReference type="EMBL" id="RJF95305.1"/>
    </source>
</evidence>
<organism evidence="2 3">
    <name type="scientific">Noviherbaspirillum saxi</name>
    <dbReference type="NCBI Taxonomy" id="2320863"/>
    <lineage>
        <taxon>Bacteria</taxon>
        <taxon>Pseudomonadati</taxon>
        <taxon>Pseudomonadota</taxon>
        <taxon>Betaproteobacteria</taxon>
        <taxon>Burkholderiales</taxon>
        <taxon>Oxalobacteraceae</taxon>
        <taxon>Noviherbaspirillum</taxon>
    </lineage>
</organism>
<dbReference type="SMART" id="SM00421">
    <property type="entry name" value="HTH_LUXR"/>
    <property type="match status" value="1"/>
</dbReference>
<evidence type="ECO:0000259" key="1">
    <source>
        <dbReference type="SMART" id="SM00421"/>
    </source>
</evidence>
<dbReference type="GO" id="GO:0003677">
    <property type="term" value="F:DNA binding"/>
    <property type="evidence" value="ECO:0007669"/>
    <property type="project" value="InterPro"/>
</dbReference>
<protein>
    <recommendedName>
        <fullName evidence="1">HTH luxR-type domain-containing protein</fullName>
    </recommendedName>
</protein>
<dbReference type="InterPro" id="IPR000792">
    <property type="entry name" value="Tscrpt_reg_LuxR_C"/>
</dbReference>
<dbReference type="GO" id="GO:0006355">
    <property type="term" value="P:regulation of DNA-templated transcription"/>
    <property type="evidence" value="ECO:0007669"/>
    <property type="project" value="InterPro"/>
</dbReference>
<comment type="caution">
    <text evidence="2">The sequence shown here is derived from an EMBL/GenBank/DDBJ whole genome shotgun (WGS) entry which is preliminary data.</text>
</comment>
<accession>A0A3A3FLE4</accession>
<keyword evidence="3" id="KW-1185">Reference proteome</keyword>
<dbReference type="InterPro" id="IPR036388">
    <property type="entry name" value="WH-like_DNA-bd_sf"/>
</dbReference>
<dbReference type="EMBL" id="QYUO01000002">
    <property type="protein sequence ID" value="RJF95305.1"/>
    <property type="molecule type" value="Genomic_DNA"/>
</dbReference>
<evidence type="ECO:0000313" key="3">
    <source>
        <dbReference type="Proteomes" id="UP000265955"/>
    </source>
</evidence>
<dbReference type="Gene3D" id="1.10.10.10">
    <property type="entry name" value="Winged helix-like DNA-binding domain superfamily/Winged helix DNA-binding domain"/>
    <property type="match status" value="1"/>
</dbReference>
<name>A0A3A3FLE4_9BURK</name>
<dbReference type="AlphaFoldDB" id="A0A3A3FLE4"/>
<dbReference type="SUPFAM" id="SSF46894">
    <property type="entry name" value="C-terminal effector domain of the bipartite response regulators"/>
    <property type="match status" value="1"/>
</dbReference>
<feature type="domain" description="HTH luxR-type" evidence="1">
    <location>
        <begin position="322"/>
        <end position="379"/>
    </location>
</feature>
<dbReference type="Proteomes" id="UP000265955">
    <property type="component" value="Unassembled WGS sequence"/>
</dbReference>